<evidence type="ECO:0000313" key="2">
    <source>
        <dbReference type="EMBL" id="QUC20846.1"/>
    </source>
</evidence>
<feature type="compositionally biased region" description="Polar residues" evidence="1">
    <location>
        <begin position="34"/>
        <end position="53"/>
    </location>
</feature>
<feature type="region of interest" description="Disordered" evidence="1">
    <location>
        <begin position="23"/>
        <end position="53"/>
    </location>
</feature>
<organism evidence="2 3">
    <name type="scientific">Ustilaginoidea virens</name>
    <name type="common">Rice false smut fungus</name>
    <name type="synonym">Villosiclava virens</name>
    <dbReference type="NCBI Taxonomy" id="1159556"/>
    <lineage>
        <taxon>Eukaryota</taxon>
        <taxon>Fungi</taxon>
        <taxon>Dikarya</taxon>
        <taxon>Ascomycota</taxon>
        <taxon>Pezizomycotina</taxon>
        <taxon>Sordariomycetes</taxon>
        <taxon>Hypocreomycetidae</taxon>
        <taxon>Hypocreales</taxon>
        <taxon>Clavicipitaceae</taxon>
        <taxon>Ustilaginoidea</taxon>
    </lineage>
</organism>
<protein>
    <submittedName>
        <fullName evidence="2">Uncharacterized protein</fullName>
    </submittedName>
</protein>
<dbReference type="AlphaFoldDB" id="A0A8E5HSQ3"/>
<proteinExistence type="predicted"/>
<reference evidence="2" key="1">
    <citation type="submission" date="2020-03" db="EMBL/GenBank/DDBJ databases">
        <title>A mixture of massive structural variations and highly conserved coding sequences in Ustilaginoidea virens genome.</title>
        <authorList>
            <person name="Zhang K."/>
            <person name="Zhao Z."/>
            <person name="Zhang Z."/>
            <person name="Li Y."/>
            <person name="Hsiang T."/>
            <person name="Sun W."/>
        </authorList>
    </citation>
    <scope>NUCLEOTIDE SEQUENCE</scope>
    <source>
        <strain evidence="2">UV-8b</strain>
    </source>
</reference>
<dbReference type="RefSeq" id="XP_042998519.1">
    <property type="nucleotide sequence ID" value="XM_043142585.1"/>
</dbReference>
<accession>A0A8E5HSQ3</accession>
<name>A0A8E5HSQ3_USTVR</name>
<sequence length="264" mass="28414">MTMNHREADFSPSLFLQKRQFPLPPFPRRERESTNTPHAANTQHRPGRTPSSKHMTFPTMSYFLQSPIFAAPAALQPLWVSAPSYTLVPLQPAAAAPPSLVIQLRGASSTGTGASVPPNPVVQIRSVSSTGTGAGTGTGFTIRIVLYSHAGPSDEWWCRTALASSAERPTRERLVAEIARLAARHGIATWRQATLVVMRDSSVPRITDEVGPVRDENVARLLELGGTDGDGCDDNDDNTVEQAMACGPASYLYVLAGGQRGGRR</sequence>
<dbReference type="KEGG" id="uvi:66065865"/>
<keyword evidence="3" id="KW-1185">Reference proteome</keyword>
<evidence type="ECO:0000256" key="1">
    <source>
        <dbReference type="SAM" id="MobiDB-lite"/>
    </source>
</evidence>
<gene>
    <name evidence="2" type="ORF">UV8b_05087</name>
</gene>
<dbReference type="Proteomes" id="UP000027002">
    <property type="component" value="Chromosome 4"/>
</dbReference>
<evidence type="ECO:0000313" key="3">
    <source>
        <dbReference type="Proteomes" id="UP000027002"/>
    </source>
</evidence>
<dbReference type="EMBL" id="CP072756">
    <property type="protein sequence ID" value="QUC20846.1"/>
    <property type="molecule type" value="Genomic_DNA"/>
</dbReference>
<dbReference type="GeneID" id="66065865"/>